<dbReference type="InterPro" id="IPR008922">
    <property type="entry name" value="Di-copper_centre_dom_sf"/>
</dbReference>
<dbReference type="GO" id="GO:0016491">
    <property type="term" value="F:oxidoreductase activity"/>
    <property type="evidence" value="ECO:0007669"/>
    <property type="project" value="InterPro"/>
</dbReference>
<dbReference type="InterPro" id="IPR003582">
    <property type="entry name" value="ShKT_dom"/>
</dbReference>
<protein>
    <submittedName>
        <fullName evidence="7">Common central domain of tyrosinase domain-containing protein</fullName>
    </submittedName>
</protein>
<gene>
    <name evidence="7" type="ORF">DdX_07162</name>
</gene>
<dbReference type="SUPFAM" id="SSF48056">
    <property type="entry name" value="Di-copper centre-containing domain"/>
    <property type="match status" value="1"/>
</dbReference>
<dbReference type="EMBL" id="JAKKPZ010000009">
    <property type="protein sequence ID" value="KAI1717415.1"/>
    <property type="molecule type" value="Genomic_DNA"/>
</dbReference>
<evidence type="ECO:0000256" key="5">
    <source>
        <dbReference type="SAM" id="SignalP"/>
    </source>
</evidence>
<keyword evidence="8" id="KW-1185">Reference proteome</keyword>
<dbReference type="PROSITE" id="PS00497">
    <property type="entry name" value="TYROSINASE_1"/>
    <property type="match status" value="1"/>
</dbReference>
<keyword evidence="1" id="KW-0479">Metal-binding</keyword>
<dbReference type="PANTHER" id="PTHR11474">
    <property type="entry name" value="TYROSINASE FAMILY MEMBER"/>
    <property type="match status" value="1"/>
</dbReference>
<evidence type="ECO:0000256" key="3">
    <source>
        <dbReference type="PROSITE-ProRule" id="PRU01005"/>
    </source>
</evidence>
<dbReference type="Gene3D" id="1.10.1280.10">
    <property type="entry name" value="Di-copper center containing domain from catechol oxidase"/>
    <property type="match status" value="1"/>
</dbReference>
<sequence length="633" mass="71841">MDPRRKRWAHKLIWIFVLCISCRAQSPWDCSQAPGEQFRQICQQLQNWDVNARRLIQEQQQQQANTVINAPAVPGQAWLSPAVPQAFNPTPHSCMDLQCLCPYYQGMIGPNGQCIMRNGQPLRMAVRREYRMLSDGERARFHQVLNQMKSNGQFDQFNDQHRQVGVSSGAHSGPGFLPFHREFTKRFEIAVRLIDPNLAIPYWDSVLDSYLPNPADSVFFSPMFAGEADAAGNVVNGPFAGWRTLEGRANIQRLLGREGRMLREQDLNSVYAQTQIEQVMAYTAPQQDCPYQPNFGAMEYSHSNVHLFIGGDMKPPTTSANDPVFYLHHSFVDLIFENWRQMRQTRWTREQAYPPDFIQCANQQHFSNAIMRPFEITNRAGLSNAYTDNLYTFAPRPTCSFQNQDCGSQYLFCDARSVPHCVSKVKLNGICSGFEGMDACHNGICFNGRCFPGQNPRAPVTTTTPVPPAPQPAPQRRPPQSNSLNHSNGQSFARTFQNAISQQSGRQSSVPQRRTTATTPAPRQSQLSTFTNPNAQCYNDDPCCSAWSRLNECSRNNPFMTRYCRKACRICASLTDNNRRGCVDRHISCAYWRSSGECSRRRQWMAENCRASCGWCHISEAQLCASVARMSRM</sequence>
<dbReference type="GO" id="GO:0046872">
    <property type="term" value="F:metal ion binding"/>
    <property type="evidence" value="ECO:0007669"/>
    <property type="project" value="UniProtKB-KW"/>
</dbReference>
<dbReference type="PRINTS" id="PR00092">
    <property type="entry name" value="TYROSINASE"/>
</dbReference>
<feature type="region of interest" description="Disordered" evidence="4">
    <location>
        <begin position="457"/>
        <end position="528"/>
    </location>
</feature>
<feature type="compositionally biased region" description="Low complexity" evidence="4">
    <location>
        <begin position="511"/>
        <end position="524"/>
    </location>
</feature>
<dbReference type="Proteomes" id="UP001201812">
    <property type="component" value="Unassembled WGS sequence"/>
</dbReference>
<feature type="disulfide bond" evidence="3">
    <location>
        <begin position="582"/>
        <end position="616"/>
    </location>
</feature>
<evidence type="ECO:0000313" key="8">
    <source>
        <dbReference type="Proteomes" id="UP001201812"/>
    </source>
</evidence>
<feature type="compositionally biased region" description="Pro residues" evidence="4">
    <location>
        <begin position="465"/>
        <end position="477"/>
    </location>
</feature>
<dbReference type="InterPro" id="IPR050316">
    <property type="entry name" value="Tyrosinase/Hemocyanin"/>
</dbReference>
<name>A0AAD4N7C2_9BILA</name>
<comment type="caution">
    <text evidence="3">Lacks conserved residue(s) required for the propagation of feature annotation.</text>
</comment>
<evidence type="ECO:0000256" key="4">
    <source>
        <dbReference type="SAM" id="MobiDB-lite"/>
    </source>
</evidence>
<reference evidence="7" key="1">
    <citation type="submission" date="2022-01" db="EMBL/GenBank/DDBJ databases">
        <title>Genome Sequence Resource for Two Populations of Ditylenchus destructor, the Migratory Endoparasitic Phytonematode.</title>
        <authorList>
            <person name="Zhang H."/>
            <person name="Lin R."/>
            <person name="Xie B."/>
        </authorList>
    </citation>
    <scope>NUCLEOTIDE SEQUENCE</scope>
    <source>
        <strain evidence="7">BazhouSP</strain>
    </source>
</reference>
<dbReference type="SMART" id="SM00254">
    <property type="entry name" value="ShKT"/>
    <property type="match status" value="2"/>
</dbReference>
<evidence type="ECO:0000259" key="6">
    <source>
        <dbReference type="PROSITE" id="PS51670"/>
    </source>
</evidence>
<evidence type="ECO:0000313" key="7">
    <source>
        <dbReference type="EMBL" id="KAI1717415.1"/>
    </source>
</evidence>
<dbReference type="AlphaFoldDB" id="A0AAD4N7C2"/>
<dbReference type="Pfam" id="PF01549">
    <property type="entry name" value="ShK"/>
    <property type="match status" value="2"/>
</dbReference>
<keyword evidence="5" id="KW-0732">Signal</keyword>
<dbReference type="Pfam" id="PF00264">
    <property type="entry name" value="Tyrosinase"/>
    <property type="match status" value="1"/>
</dbReference>
<dbReference type="PROSITE" id="PS51670">
    <property type="entry name" value="SHKT"/>
    <property type="match status" value="2"/>
</dbReference>
<feature type="compositionally biased region" description="Polar residues" evidence="4">
    <location>
        <begin position="481"/>
        <end position="510"/>
    </location>
</feature>
<proteinExistence type="predicted"/>
<feature type="domain" description="ShKT" evidence="6">
    <location>
        <begin position="537"/>
        <end position="571"/>
    </location>
</feature>
<dbReference type="PANTHER" id="PTHR11474:SF126">
    <property type="entry name" value="TYROSINASE-LIKE PROTEIN TYR-1-RELATED"/>
    <property type="match status" value="1"/>
</dbReference>
<evidence type="ECO:0000256" key="2">
    <source>
        <dbReference type="ARBA" id="ARBA00023008"/>
    </source>
</evidence>
<dbReference type="InterPro" id="IPR002227">
    <property type="entry name" value="Tyrosinase_Cu-bd"/>
</dbReference>
<feature type="disulfide bond" evidence="3">
    <location>
        <begin position="537"/>
        <end position="571"/>
    </location>
</feature>
<feature type="chain" id="PRO_5042009602" evidence="5">
    <location>
        <begin position="25"/>
        <end position="633"/>
    </location>
</feature>
<feature type="signal peptide" evidence="5">
    <location>
        <begin position="1"/>
        <end position="24"/>
    </location>
</feature>
<feature type="domain" description="ShKT" evidence="6">
    <location>
        <begin position="582"/>
        <end position="616"/>
    </location>
</feature>
<organism evidence="7 8">
    <name type="scientific">Ditylenchus destructor</name>
    <dbReference type="NCBI Taxonomy" id="166010"/>
    <lineage>
        <taxon>Eukaryota</taxon>
        <taxon>Metazoa</taxon>
        <taxon>Ecdysozoa</taxon>
        <taxon>Nematoda</taxon>
        <taxon>Chromadorea</taxon>
        <taxon>Rhabditida</taxon>
        <taxon>Tylenchina</taxon>
        <taxon>Tylenchomorpha</taxon>
        <taxon>Sphaerularioidea</taxon>
        <taxon>Anguinidae</taxon>
        <taxon>Anguininae</taxon>
        <taxon>Ditylenchus</taxon>
    </lineage>
</organism>
<keyword evidence="2" id="KW-0186">Copper</keyword>
<accession>A0AAD4N7C2</accession>
<dbReference type="PROSITE" id="PS00498">
    <property type="entry name" value="TYROSINASE_2"/>
    <property type="match status" value="1"/>
</dbReference>
<evidence type="ECO:0000256" key="1">
    <source>
        <dbReference type="ARBA" id="ARBA00022723"/>
    </source>
</evidence>
<keyword evidence="3" id="KW-1015">Disulfide bond</keyword>
<comment type="caution">
    <text evidence="7">The sequence shown here is derived from an EMBL/GenBank/DDBJ whole genome shotgun (WGS) entry which is preliminary data.</text>
</comment>